<keyword evidence="1" id="KW-1133">Transmembrane helix</keyword>
<dbReference type="Proteomes" id="UP000015104">
    <property type="component" value="Unassembled WGS sequence"/>
</dbReference>
<feature type="transmembrane region" description="Helical" evidence="1">
    <location>
        <begin position="12"/>
        <end position="33"/>
    </location>
</feature>
<keyword evidence="1" id="KW-0472">Membrane</keyword>
<dbReference type="EMBL" id="CAEY01001446">
    <property type="status" value="NOT_ANNOTATED_CDS"/>
    <property type="molecule type" value="Genomic_DNA"/>
</dbReference>
<dbReference type="AlphaFoldDB" id="T1L5S0"/>
<name>T1L5S0_TETUR</name>
<dbReference type="HOGENOM" id="CLU_055906_0_0_1"/>
<dbReference type="EnsemblMetazoa" id="tetur538g00010.1">
    <property type="protein sequence ID" value="tetur538g00010.1"/>
    <property type="gene ID" value="tetur538g00010"/>
</dbReference>
<dbReference type="EMBL" id="CAEY01000638">
    <property type="status" value="NOT_ANNOTATED_CDS"/>
    <property type="molecule type" value="Genomic_DNA"/>
</dbReference>
<evidence type="ECO:0000313" key="2">
    <source>
        <dbReference type="EnsemblMetazoa" id="tetur538g00010.1"/>
    </source>
</evidence>
<organism evidence="2 3">
    <name type="scientific">Tetranychus urticae</name>
    <name type="common">Two-spotted spider mite</name>
    <dbReference type="NCBI Taxonomy" id="32264"/>
    <lineage>
        <taxon>Eukaryota</taxon>
        <taxon>Metazoa</taxon>
        <taxon>Ecdysozoa</taxon>
        <taxon>Arthropoda</taxon>
        <taxon>Chelicerata</taxon>
        <taxon>Arachnida</taxon>
        <taxon>Acari</taxon>
        <taxon>Acariformes</taxon>
        <taxon>Trombidiformes</taxon>
        <taxon>Prostigmata</taxon>
        <taxon>Eleutherengona</taxon>
        <taxon>Raphignathae</taxon>
        <taxon>Tetranychoidea</taxon>
        <taxon>Tetranychidae</taxon>
        <taxon>Tetranychus</taxon>
    </lineage>
</organism>
<evidence type="ECO:0000256" key="1">
    <source>
        <dbReference type="SAM" id="Phobius"/>
    </source>
</evidence>
<keyword evidence="1" id="KW-0812">Transmembrane</keyword>
<feature type="transmembrane region" description="Helical" evidence="1">
    <location>
        <begin position="377"/>
        <end position="398"/>
    </location>
</feature>
<keyword evidence="3" id="KW-1185">Reference proteome</keyword>
<reference evidence="3" key="1">
    <citation type="submission" date="2011-08" db="EMBL/GenBank/DDBJ databases">
        <authorList>
            <person name="Rombauts S."/>
        </authorList>
    </citation>
    <scope>NUCLEOTIDE SEQUENCE</scope>
    <source>
        <strain evidence="3">London</strain>
    </source>
</reference>
<reference evidence="2" key="2">
    <citation type="submission" date="2015-06" db="UniProtKB">
        <authorList>
            <consortium name="EnsemblMetazoa"/>
        </authorList>
    </citation>
    <scope>IDENTIFICATION</scope>
</reference>
<proteinExistence type="predicted"/>
<accession>T1L5S0</accession>
<sequence>MNFLTKFEKLLTIYTLVQIICSIGCFIQIEYVFKRYFGREITTITTVEIPDETILPDIVIRVEVLSFINYTLFFQRFPPVGALAFFKYNTTRELRFSLRNVTFTKSISQLIEKELTIKETTSLLYKSKDFIKTIYVRSIETMKDGSFNSDYVDRCQFKEYFQSSFFYIVIACSTKGPIIGSFILKDLNPGVADFFALVLTQRIAMTQQGIRIAFIEPNSSPSNRRVQWTRLPLRDGNSVYATSFQLITLTLLPAPYSNCVNYTNEGYENRYEKLDECLNKLSQKWFNRLFYQSLHRADIDAPFVGFDQDLKFENATFAKLSNDIVTRCEAETMGMDCYERHYNVKEPDAVRSMHPLTAIILSISKRPYIDMITKPKFNFIDCLVSIGSIFGFWFGFALNTHIPWITCLIKSKLMPIRNGKLTNTNEYPSRNGPIRKIKLTQLNEELSNNYYTLRPRESNRLSIKNSRRLTVT</sequence>
<evidence type="ECO:0000313" key="3">
    <source>
        <dbReference type="Proteomes" id="UP000015104"/>
    </source>
</evidence>
<protein>
    <submittedName>
        <fullName evidence="2">Uncharacterized protein</fullName>
    </submittedName>
</protein>
<dbReference type="EnsemblMetazoa" id="tetur24g00040.1">
    <property type="protein sequence ID" value="tetur24g00040.1"/>
    <property type="gene ID" value="tetur24g00040"/>
</dbReference>